<dbReference type="AlphaFoldDB" id="A0A1J6IPQ6"/>
<organism evidence="2 3">
    <name type="scientific">Nicotiana attenuata</name>
    <name type="common">Coyote tobacco</name>
    <dbReference type="NCBI Taxonomy" id="49451"/>
    <lineage>
        <taxon>Eukaryota</taxon>
        <taxon>Viridiplantae</taxon>
        <taxon>Streptophyta</taxon>
        <taxon>Embryophyta</taxon>
        <taxon>Tracheophyta</taxon>
        <taxon>Spermatophyta</taxon>
        <taxon>Magnoliopsida</taxon>
        <taxon>eudicotyledons</taxon>
        <taxon>Gunneridae</taxon>
        <taxon>Pentapetalae</taxon>
        <taxon>asterids</taxon>
        <taxon>lamiids</taxon>
        <taxon>Solanales</taxon>
        <taxon>Solanaceae</taxon>
        <taxon>Nicotianoideae</taxon>
        <taxon>Nicotianeae</taxon>
        <taxon>Nicotiana</taxon>
    </lineage>
</organism>
<proteinExistence type="predicted"/>
<accession>A0A1J6IPQ6</accession>
<dbReference type="OMA" id="NMHESTA"/>
<dbReference type="EMBL" id="MJEQ01037183">
    <property type="protein sequence ID" value="OIT07157.1"/>
    <property type="molecule type" value="Genomic_DNA"/>
</dbReference>
<dbReference type="Gramene" id="OIT07157">
    <property type="protein sequence ID" value="OIT07157"/>
    <property type="gene ID" value="A4A49_01418"/>
</dbReference>
<gene>
    <name evidence="2" type="ORF">A4A49_01418</name>
</gene>
<feature type="domain" description="Retrovirus-related Pol polyprotein from transposon TNT 1-94-like beta-barrel" evidence="1">
    <location>
        <begin position="64"/>
        <end position="131"/>
    </location>
</feature>
<evidence type="ECO:0000313" key="2">
    <source>
        <dbReference type="EMBL" id="OIT07157.1"/>
    </source>
</evidence>
<comment type="caution">
    <text evidence="2">The sequence shown here is derived from an EMBL/GenBank/DDBJ whole genome shotgun (WGS) entry which is preliminary data.</text>
</comment>
<reference evidence="2" key="1">
    <citation type="submission" date="2016-11" db="EMBL/GenBank/DDBJ databases">
        <title>The genome of Nicotiana attenuata.</title>
        <authorList>
            <person name="Xu S."/>
            <person name="Brockmoeller T."/>
            <person name="Gaquerel E."/>
            <person name="Navarro A."/>
            <person name="Kuhl H."/>
            <person name="Gase K."/>
            <person name="Ling Z."/>
            <person name="Zhou W."/>
            <person name="Kreitzer C."/>
            <person name="Stanke M."/>
            <person name="Tang H."/>
            <person name="Lyons E."/>
            <person name="Pandey P."/>
            <person name="Pandey S.P."/>
            <person name="Timmermann B."/>
            <person name="Baldwin I.T."/>
        </authorList>
    </citation>
    <scope>NUCLEOTIDE SEQUENCE [LARGE SCALE GENOMIC DNA]</scope>
    <source>
        <strain evidence="2">UT</strain>
    </source>
</reference>
<evidence type="ECO:0000259" key="1">
    <source>
        <dbReference type="Pfam" id="PF22936"/>
    </source>
</evidence>
<name>A0A1J6IPQ6_NICAT</name>
<protein>
    <recommendedName>
        <fullName evidence="1">Retrovirus-related Pol polyprotein from transposon TNT 1-94-like beta-barrel domain-containing protein</fullName>
    </recommendedName>
</protein>
<dbReference type="Pfam" id="PF22936">
    <property type="entry name" value="Pol_BBD"/>
    <property type="match status" value="1"/>
</dbReference>
<dbReference type="Proteomes" id="UP000187609">
    <property type="component" value="Unassembled WGS sequence"/>
</dbReference>
<dbReference type="InterPro" id="IPR054722">
    <property type="entry name" value="PolX-like_BBD"/>
</dbReference>
<keyword evidence="3" id="KW-1185">Reference proteome</keyword>
<sequence length="156" mass="17205">MSMQMPMPFTVEQYDQILKMLQKDNMHESTANAANAAGINGPPMLANAVSVTHSTDSKAKDDKWIVDKGATDHMVSNRKIISKPKEHSKSIGGKVHLPNVGSSELDQGIISNVLCIPGFKYNLLSVSKLTRELNCCMLFFPDPHAGHSHWESEGDW</sequence>
<evidence type="ECO:0000313" key="3">
    <source>
        <dbReference type="Proteomes" id="UP000187609"/>
    </source>
</evidence>